<feature type="compositionally biased region" description="Basic and acidic residues" evidence="1">
    <location>
        <begin position="427"/>
        <end position="442"/>
    </location>
</feature>
<feature type="compositionally biased region" description="Low complexity" evidence="1">
    <location>
        <begin position="933"/>
        <end position="943"/>
    </location>
</feature>
<feature type="region of interest" description="Disordered" evidence="1">
    <location>
        <begin position="555"/>
        <end position="1171"/>
    </location>
</feature>
<feature type="compositionally biased region" description="Low complexity" evidence="1">
    <location>
        <begin position="1054"/>
        <end position="1070"/>
    </location>
</feature>
<feature type="compositionally biased region" description="Basic and acidic residues" evidence="1">
    <location>
        <begin position="910"/>
        <end position="925"/>
    </location>
</feature>
<feature type="compositionally biased region" description="Low complexity" evidence="1">
    <location>
        <begin position="480"/>
        <end position="500"/>
    </location>
</feature>
<proteinExistence type="predicted"/>
<organism evidence="2 3">
    <name type="scientific">Lentinula lateritia</name>
    <dbReference type="NCBI Taxonomy" id="40482"/>
    <lineage>
        <taxon>Eukaryota</taxon>
        <taxon>Fungi</taxon>
        <taxon>Dikarya</taxon>
        <taxon>Basidiomycota</taxon>
        <taxon>Agaricomycotina</taxon>
        <taxon>Agaricomycetes</taxon>
        <taxon>Agaricomycetidae</taxon>
        <taxon>Agaricales</taxon>
        <taxon>Marasmiineae</taxon>
        <taxon>Omphalotaceae</taxon>
        <taxon>Lentinula</taxon>
    </lineage>
</organism>
<reference evidence="2" key="1">
    <citation type="submission" date="2022-08" db="EMBL/GenBank/DDBJ databases">
        <title>A Global Phylogenomic Analysis of the Shiitake Genus Lentinula.</title>
        <authorList>
            <consortium name="DOE Joint Genome Institute"/>
            <person name="Sierra-Patev S."/>
            <person name="Min B."/>
            <person name="Naranjo-Ortiz M."/>
            <person name="Looney B."/>
            <person name="Konkel Z."/>
            <person name="Slot J.C."/>
            <person name="Sakamoto Y."/>
            <person name="Steenwyk J.L."/>
            <person name="Rokas A."/>
            <person name="Carro J."/>
            <person name="Camarero S."/>
            <person name="Ferreira P."/>
            <person name="Molpeceres G."/>
            <person name="Ruiz-Duenas F.J."/>
            <person name="Serrano A."/>
            <person name="Henrissat B."/>
            <person name="Drula E."/>
            <person name="Hughes K.W."/>
            <person name="Mata J.L."/>
            <person name="Ishikawa N.K."/>
            <person name="Vargas-Isla R."/>
            <person name="Ushijima S."/>
            <person name="Smith C.A."/>
            <person name="Ahrendt S."/>
            <person name="Andreopoulos W."/>
            <person name="He G."/>
            <person name="Labutti K."/>
            <person name="Lipzen A."/>
            <person name="Ng V."/>
            <person name="Riley R."/>
            <person name="Sandor L."/>
            <person name="Barry K."/>
            <person name="Martinez A.T."/>
            <person name="Xiao Y."/>
            <person name="Gibbons J.G."/>
            <person name="Terashima K."/>
            <person name="Grigoriev I.V."/>
            <person name="Hibbett D.S."/>
        </authorList>
    </citation>
    <scope>NUCLEOTIDE SEQUENCE</scope>
    <source>
        <strain evidence="2">RHP3577 ss4</strain>
    </source>
</reference>
<name>A0ABQ8VBE5_9AGAR</name>
<feature type="compositionally biased region" description="Polar residues" evidence="1">
    <location>
        <begin position="222"/>
        <end position="273"/>
    </location>
</feature>
<feature type="region of interest" description="Disordered" evidence="1">
    <location>
        <begin position="1"/>
        <end position="69"/>
    </location>
</feature>
<feature type="compositionally biased region" description="Basic and acidic residues" evidence="1">
    <location>
        <begin position="347"/>
        <end position="374"/>
    </location>
</feature>
<feature type="compositionally biased region" description="Low complexity" evidence="1">
    <location>
        <begin position="315"/>
        <end position="337"/>
    </location>
</feature>
<feature type="compositionally biased region" description="Basic and acidic residues" evidence="1">
    <location>
        <begin position="757"/>
        <end position="767"/>
    </location>
</feature>
<feature type="region of interest" description="Disordered" evidence="1">
    <location>
        <begin position="400"/>
        <end position="542"/>
    </location>
</feature>
<feature type="compositionally biased region" description="Pro residues" evidence="1">
    <location>
        <begin position="837"/>
        <end position="846"/>
    </location>
</feature>
<feature type="compositionally biased region" description="Basic and acidic residues" evidence="1">
    <location>
        <begin position="1089"/>
        <end position="1161"/>
    </location>
</feature>
<feature type="compositionally biased region" description="Low complexity" evidence="1">
    <location>
        <begin position="206"/>
        <end position="217"/>
    </location>
</feature>
<feature type="compositionally biased region" description="Basic and acidic residues" evidence="1">
    <location>
        <begin position="502"/>
        <end position="513"/>
    </location>
</feature>
<dbReference type="Proteomes" id="UP001150217">
    <property type="component" value="Unassembled WGS sequence"/>
</dbReference>
<dbReference type="EMBL" id="JANVFT010000051">
    <property type="protein sequence ID" value="KAJ4485097.1"/>
    <property type="molecule type" value="Genomic_DNA"/>
</dbReference>
<feature type="compositionally biased region" description="Basic and acidic residues" evidence="1">
    <location>
        <begin position="1030"/>
        <end position="1048"/>
    </location>
</feature>
<feature type="compositionally biased region" description="Low complexity" evidence="1">
    <location>
        <begin position="969"/>
        <end position="994"/>
    </location>
</feature>
<keyword evidence="3" id="KW-1185">Reference proteome</keyword>
<accession>A0ABQ8VBE5</accession>
<feature type="compositionally biased region" description="Basic and acidic residues" evidence="1">
    <location>
        <begin position="849"/>
        <end position="872"/>
    </location>
</feature>
<feature type="compositionally biased region" description="Basic and acidic residues" evidence="1">
    <location>
        <begin position="465"/>
        <end position="477"/>
    </location>
</feature>
<feature type="compositionally biased region" description="Basic and acidic residues" evidence="1">
    <location>
        <begin position="570"/>
        <end position="609"/>
    </location>
</feature>
<evidence type="ECO:0000313" key="2">
    <source>
        <dbReference type="EMBL" id="KAJ4485097.1"/>
    </source>
</evidence>
<protein>
    <submittedName>
        <fullName evidence="2">Uncharacterized protein</fullName>
    </submittedName>
</protein>
<comment type="caution">
    <text evidence="2">The sequence shown here is derived from an EMBL/GenBank/DDBJ whole genome shotgun (WGS) entry which is preliminary data.</text>
</comment>
<sequence length="1171" mass="128863">MQRYNNNKRPVRKRPIRDRTVTTLTGNDDEHNQEVLFSGPSASGAAADKTNNNKPSGFNDDHPSVFSDSNPVNSGLASFENLQYSAMPSPSTFGFGYNSFVGPMNPGGVTAQQNHLSSSSSTYYNQPMLPPGKSDLEILENLKERIKKGQHEFFRATPMPELLAGLYLGPSSGSAQDLDAVQEKGSVAVAAAASTNGDGNVGNNKTSSSTTTMTSPSAIIPSENSPSKITSMSTFHQEINGQKSSNENGSKSATSMPPNPTDSSSHGLNNSINMGLPAKPPLTNAHGTSMNGSFTKDERSPSSFGREIYPPPPSRTRASSSSGASSSLPHSHSVSAPENTHATNKYYDARDIRDTRERDRDNHNNNRDKDHDSPRPSSVSVSGAEYASVRYGPIRDIRDIRDNKDGITSMRRDGRRPSTAFHYDSASYREEDYLPPSDDYRRLSGPPSTPQALPNDRYSRPPPSTDERHRLDDRYPERVPLPLSSTPSSSIPTSSPYGPSFRPDERERHRYDTHSNTNYPANHNHHVPHAGITPPTRPNHVHNSTHVLASRYNENRPQIGESPVAAAAAAEREQRERAAAEREQREKLERERDRERMGTTRDLRERDMRPPPPPPSQVHQAAPAKLEERITSRAPTLQERLSQPPVGESSRTLSLEERLSSHPNTGTGTNPAAGTPASPASSKGGSVAPVPPDSASSAASTTTIGTAERAVPASASSGGGPNSVATGGLTNSRSFPPTAARDETGAVRGRYSSPTPSERDRERERSRTYPSPPPYDRDRDHRRVSSGGGGNILGREYVYDERDRSRDRRREWPPSADEQYFRSSSVTPVGASRPAPSTYPSPPPPGTSDRYERDNRNGLRALWEQRDHERRISAPGVSAAATTSSPRSEVPSRGGSGIPIPIPIPIPVSADERDRDRDRSYRSSDSRYPPPSSSVTGTPSPYTHGRVRPRSPSPNTRGPPIKRSRDDLYPSSSSAAAYPSPSTYGGSSPPNSNRTSRRMSDYPPPPVSMSMEEYARPLPIQSMPLSQLSREIRNPRDAYYDKYDKYDSRPPPSSGGASAYPPQSSIPANYDRPRSPPPPRSAAYPAGYRDPRDVRDSRDSRDVSDMRDPRDIVRDARDPRDIRDLRDVRDVRDMRDIRDPRDMRDMRDVRDMRYPRDDPRRFSMPPPPLPR</sequence>
<feature type="compositionally biased region" description="Polar residues" evidence="1">
    <location>
        <begin position="194"/>
        <end position="205"/>
    </location>
</feature>
<feature type="region of interest" description="Disordered" evidence="1">
    <location>
        <begin position="194"/>
        <end position="387"/>
    </location>
</feature>
<feature type="compositionally biased region" description="Low complexity" evidence="1">
    <location>
        <begin position="694"/>
        <end position="716"/>
    </location>
</feature>
<feature type="compositionally biased region" description="Basic and acidic residues" evidence="1">
    <location>
        <begin position="797"/>
        <end position="812"/>
    </location>
</feature>
<feature type="compositionally biased region" description="Polar residues" evidence="1">
    <location>
        <begin position="285"/>
        <end position="294"/>
    </location>
</feature>
<gene>
    <name evidence="2" type="ORF">C8R41DRAFT_838738</name>
</gene>
<evidence type="ECO:0000313" key="3">
    <source>
        <dbReference type="Proteomes" id="UP001150217"/>
    </source>
</evidence>
<feature type="compositionally biased region" description="Basic and acidic residues" evidence="1">
    <location>
        <begin position="400"/>
        <end position="416"/>
    </location>
</feature>
<feature type="compositionally biased region" description="Low complexity" evidence="1">
    <location>
        <begin position="661"/>
        <end position="686"/>
    </location>
</feature>
<evidence type="ECO:0000256" key="1">
    <source>
        <dbReference type="SAM" id="MobiDB-lite"/>
    </source>
</evidence>